<accession>A0ABV1HMM9</accession>
<dbReference type="RefSeq" id="WP_349229526.1">
    <property type="nucleotide sequence ID" value="NZ_JBBMFJ010000018.1"/>
</dbReference>
<dbReference type="EMBL" id="JBBMFJ010000018">
    <property type="protein sequence ID" value="MEQ2563369.1"/>
    <property type="molecule type" value="Genomic_DNA"/>
</dbReference>
<keyword evidence="4" id="KW-0406">Ion transport</keyword>
<comment type="caution">
    <text evidence="7">The sequence shown here is derived from an EMBL/GenBank/DDBJ whole genome shotgun (WGS) entry which is preliminary data.</text>
</comment>
<evidence type="ECO:0000256" key="3">
    <source>
        <dbReference type="ARBA" id="ARBA00022781"/>
    </source>
</evidence>
<dbReference type="Pfam" id="PF00213">
    <property type="entry name" value="OSCP"/>
    <property type="match status" value="1"/>
</dbReference>
<keyword evidence="3" id="KW-0375">Hydrogen ion transport</keyword>
<evidence type="ECO:0000256" key="2">
    <source>
        <dbReference type="ARBA" id="ARBA00022448"/>
    </source>
</evidence>
<dbReference type="SUPFAM" id="SSF47928">
    <property type="entry name" value="N-terminal domain of the delta subunit of the F1F0-ATP synthase"/>
    <property type="match status" value="1"/>
</dbReference>
<dbReference type="SUPFAM" id="SSF160527">
    <property type="entry name" value="V-type ATPase subunit E-like"/>
    <property type="match status" value="1"/>
</dbReference>
<keyword evidence="5" id="KW-0472">Membrane</keyword>
<keyword evidence="6" id="KW-0066">ATP synthesis</keyword>
<keyword evidence="8" id="KW-1185">Reference proteome</keyword>
<protein>
    <submittedName>
        <fullName evidence="7">ATP synthase F1 subunit delta</fullName>
    </submittedName>
</protein>
<dbReference type="Proteomes" id="UP001437460">
    <property type="component" value="Unassembled WGS sequence"/>
</dbReference>
<organism evidence="7 8">
    <name type="scientific">Ventrimonas faecis</name>
    <dbReference type="NCBI Taxonomy" id="3133170"/>
    <lineage>
        <taxon>Bacteria</taxon>
        <taxon>Bacillati</taxon>
        <taxon>Bacillota</taxon>
        <taxon>Clostridia</taxon>
        <taxon>Lachnospirales</taxon>
        <taxon>Lachnospiraceae</taxon>
        <taxon>Ventrimonas</taxon>
    </lineage>
</organism>
<gene>
    <name evidence="7" type="primary">atpH</name>
    <name evidence="7" type="ORF">WMO41_09415</name>
</gene>
<dbReference type="InterPro" id="IPR026015">
    <property type="entry name" value="ATP_synth_OSCP/delta_N_sf"/>
</dbReference>
<dbReference type="PRINTS" id="PR00125">
    <property type="entry name" value="ATPASEDELTA"/>
</dbReference>
<dbReference type="Gene3D" id="1.10.520.20">
    <property type="entry name" value="N-terminal domain of the delta subunit of the F1F0-ATP synthase"/>
    <property type="match status" value="1"/>
</dbReference>
<keyword evidence="2" id="KW-0813">Transport</keyword>
<evidence type="ECO:0000256" key="6">
    <source>
        <dbReference type="ARBA" id="ARBA00023310"/>
    </source>
</evidence>
<sequence>MTEQARLYGTVLYELKLPETMIRTCESILRENPQLAQVLKSPVIRQNKKETIIDRVFQSPDFSRNMRNFLKKICEAGCSDQMEDMVRIRDEKSREAAGILSAKLRYVTEPDAAEVKAMKELLCKTYGKNSVELSMQEAPELIGGFVLQTGDVEYDYSLSGQLRRMFEETR</sequence>
<evidence type="ECO:0000313" key="7">
    <source>
        <dbReference type="EMBL" id="MEQ2563369.1"/>
    </source>
</evidence>
<dbReference type="PANTHER" id="PTHR11910">
    <property type="entry name" value="ATP SYNTHASE DELTA CHAIN"/>
    <property type="match status" value="1"/>
</dbReference>
<dbReference type="NCBIfam" id="TIGR01145">
    <property type="entry name" value="ATP_synt_delta"/>
    <property type="match status" value="1"/>
</dbReference>
<evidence type="ECO:0000313" key="8">
    <source>
        <dbReference type="Proteomes" id="UP001437460"/>
    </source>
</evidence>
<dbReference type="InterPro" id="IPR000711">
    <property type="entry name" value="ATPase_OSCP/dsu"/>
</dbReference>
<evidence type="ECO:0000256" key="5">
    <source>
        <dbReference type="ARBA" id="ARBA00023136"/>
    </source>
</evidence>
<reference evidence="7 8" key="1">
    <citation type="submission" date="2024-03" db="EMBL/GenBank/DDBJ databases">
        <title>Human intestinal bacterial collection.</title>
        <authorList>
            <person name="Pauvert C."/>
            <person name="Hitch T.C.A."/>
            <person name="Clavel T."/>
        </authorList>
    </citation>
    <scope>NUCLEOTIDE SEQUENCE [LARGE SCALE GENOMIC DNA]</scope>
    <source>
        <strain evidence="7 8">CLA-AP-H27</strain>
    </source>
</reference>
<evidence type="ECO:0000256" key="1">
    <source>
        <dbReference type="ARBA" id="ARBA00004370"/>
    </source>
</evidence>
<comment type="subcellular location">
    <subcellularLocation>
        <location evidence="1">Membrane</location>
    </subcellularLocation>
</comment>
<evidence type="ECO:0000256" key="4">
    <source>
        <dbReference type="ARBA" id="ARBA00023065"/>
    </source>
</evidence>
<proteinExistence type="predicted"/>
<name>A0ABV1HMM9_9FIRM</name>